<proteinExistence type="predicted"/>
<comment type="subcellular location">
    <subcellularLocation>
        <location evidence="1">Golgi apparatus</location>
    </subcellularLocation>
</comment>
<protein>
    <submittedName>
        <fullName evidence="3">UDP-forming alpha-1,4-glucan-protein synthase</fullName>
    </submittedName>
</protein>
<sequence>MNITVVIPTIRTLSFLSEWKLLLSQCHLLIVEDHEEKMIKTPKTGFMSISHYCWEDIQHDFGKDEWIFSRQNAGIRSYGFWKAWKKGADIIITLDDDCYPVDRNFIKQHVHNLSLHAPHSWQPTYPHPDFIYTRGIPYRIRNTYPVMVSHGLWTKHIDLDGVTQKNYPDLCLPSYPPFLTFIPKDQYFPMCSMNLAFRKEVTPFMYFPLMGKDPDGVSWEFDRFDDIWAGICAKKIMDHLGFAVANGSPFVEHRKASDPDVNIKKEKTGLPVNEKLWQWVDAVKLTKHAPALCYQELAKGIAFPHTRYFTKLRKAMLIWAELFL</sequence>
<dbReference type="Proteomes" id="UP000034617">
    <property type="component" value="Unassembled WGS sequence"/>
</dbReference>
<reference evidence="3 4" key="1">
    <citation type="journal article" date="2015" name="Nature">
        <title>rRNA introns, odd ribosomes, and small enigmatic genomes across a large radiation of phyla.</title>
        <authorList>
            <person name="Brown C.T."/>
            <person name="Hug L.A."/>
            <person name="Thomas B.C."/>
            <person name="Sharon I."/>
            <person name="Castelle C.J."/>
            <person name="Singh A."/>
            <person name="Wilkins M.J."/>
            <person name="Williams K.H."/>
            <person name="Banfield J.F."/>
        </authorList>
    </citation>
    <scope>NUCLEOTIDE SEQUENCE [LARGE SCALE GENOMIC DNA]</scope>
</reference>
<accession>A0A0G1GLC9</accession>
<comment type="caution">
    <text evidence="3">The sequence shown here is derived from an EMBL/GenBank/DDBJ whole genome shotgun (WGS) entry which is preliminary data.</text>
</comment>
<dbReference type="PANTHER" id="PTHR31682:SF44">
    <property type="entry name" value="UDP-ARABINOPYRANOSE MUTASE 3"/>
    <property type="match status" value="1"/>
</dbReference>
<dbReference type="Pfam" id="PF03214">
    <property type="entry name" value="RGP"/>
    <property type="match status" value="1"/>
</dbReference>
<evidence type="ECO:0000256" key="2">
    <source>
        <dbReference type="ARBA" id="ARBA00023034"/>
    </source>
</evidence>
<dbReference type="GO" id="GO:0033356">
    <property type="term" value="P:UDP-L-arabinose metabolic process"/>
    <property type="evidence" value="ECO:0007669"/>
    <property type="project" value="TreeGrafter"/>
</dbReference>
<dbReference type="GO" id="GO:0005829">
    <property type="term" value="C:cytosol"/>
    <property type="evidence" value="ECO:0007669"/>
    <property type="project" value="TreeGrafter"/>
</dbReference>
<gene>
    <name evidence="3" type="ORF">UW22_C0055G0006</name>
</gene>
<organism evidence="3 4">
    <name type="scientific">Candidatus Gottesmanbacteria bacterium GW2011_GWB1_44_11c</name>
    <dbReference type="NCBI Taxonomy" id="1618447"/>
    <lineage>
        <taxon>Bacteria</taxon>
        <taxon>Candidatus Gottesmaniibacteriota</taxon>
    </lineage>
</organism>
<dbReference type="InterPro" id="IPR029044">
    <property type="entry name" value="Nucleotide-diphossugar_trans"/>
</dbReference>
<evidence type="ECO:0000313" key="4">
    <source>
        <dbReference type="Proteomes" id="UP000034617"/>
    </source>
</evidence>
<dbReference type="AlphaFoldDB" id="A0A0G1GLC9"/>
<dbReference type="PANTHER" id="PTHR31682">
    <property type="entry name" value="UDP-ARABINOSE MUTASE"/>
    <property type="match status" value="1"/>
</dbReference>
<evidence type="ECO:0000256" key="1">
    <source>
        <dbReference type="ARBA" id="ARBA00004555"/>
    </source>
</evidence>
<dbReference type="SUPFAM" id="SSF53448">
    <property type="entry name" value="Nucleotide-diphospho-sugar transferases"/>
    <property type="match status" value="1"/>
</dbReference>
<keyword evidence="2" id="KW-0333">Golgi apparatus</keyword>
<evidence type="ECO:0000313" key="3">
    <source>
        <dbReference type="EMBL" id="KKT35345.1"/>
    </source>
</evidence>
<dbReference type="InterPro" id="IPR037595">
    <property type="entry name" value="RGP_fam"/>
</dbReference>
<dbReference type="EMBL" id="LCHM01000055">
    <property type="protein sequence ID" value="KKT35345.1"/>
    <property type="molecule type" value="Genomic_DNA"/>
</dbReference>
<dbReference type="GO" id="GO:0052691">
    <property type="term" value="F:UDP-arabinopyranose mutase activity"/>
    <property type="evidence" value="ECO:0007669"/>
    <property type="project" value="TreeGrafter"/>
</dbReference>
<name>A0A0G1GLC9_9BACT</name>